<dbReference type="CDD" id="cd14978">
    <property type="entry name" value="7tmA_FMRFamide_R-like"/>
    <property type="match status" value="1"/>
</dbReference>
<sequence>MNDTDCQYGFEVIEGITNATELDKQAWPCELRVFWVEIYPFVTLVRGLLSYGTALIIVLGLLFNLTSLLVLTRKHMRKSTMNLYLSALAIYDCLALTMNFMIGVLRGQNKHINKDFQDHEDLCKFHGVIVEVFNLLSIWIIVSFTIERFIMIKFPLKGKQLVTPRRAIYVIIGVSLGVLVFSMHKIAVSGFEGDSVFGYAACKTRRAIFVEIIYFYVAFNTWFPTLTIVTLNTLILLEIRRNKKKRAQMTTQSMSKSDEKATKLLLLVSSAYVVLVLPLGLIQSTELIWNNTQKVLPSNPDYIYFMSTKIRLKWARAFFFFFYQLNFAVNFFLYVSSSSATRFRATLKLLLGIKVDQQEMTWNNTMKSRATKINSVAPAPSDDGPSNRDLHLKKKEFLPESEA</sequence>
<dbReference type="EMBL" id="UYJE01003506">
    <property type="protein sequence ID" value="VDI19877.1"/>
    <property type="molecule type" value="Genomic_DNA"/>
</dbReference>
<protein>
    <recommendedName>
        <fullName evidence="7">G-protein coupled receptors family 1 profile domain-containing protein</fullName>
    </recommendedName>
</protein>
<feature type="transmembrane region" description="Helical" evidence="6">
    <location>
        <begin position="264"/>
        <end position="282"/>
    </location>
</feature>
<evidence type="ECO:0000313" key="8">
    <source>
        <dbReference type="EMBL" id="VDI19876.1"/>
    </source>
</evidence>
<evidence type="ECO:0000256" key="3">
    <source>
        <dbReference type="ARBA" id="ARBA00022989"/>
    </source>
</evidence>
<evidence type="ECO:0000256" key="4">
    <source>
        <dbReference type="ARBA" id="ARBA00023136"/>
    </source>
</evidence>
<dbReference type="OrthoDB" id="10021696at2759"/>
<dbReference type="GO" id="GO:0016020">
    <property type="term" value="C:membrane"/>
    <property type="evidence" value="ECO:0007669"/>
    <property type="project" value="UniProtKB-SubCell"/>
</dbReference>
<dbReference type="InterPro" id="IPR017452">
    <property type="entry name" value="GPCR_Rhodpsn_7TM"/>
</dbReference>
<feature type="transmembrane region" description="Helical" evidence="6">
    <location>
        <begin position="314"/>
        <end position="335"/>
    </location>
</feature>
<keyword evidence="5" id="KW-0807">Transducer</keyword>
<accession>A0A8B6DGK1</accession>
<dbReference type="InterPro" id="IPR052954">
    <property type="entry name" value="GPCR-Ligand_Int"/>
</dbReference>
<feature type="transmembrane region" description="Helical" evidence="6">
    <location>
        <begin position="83"/>
        <end position="105"/>
    </location>
</feature>
<reference evidence="8" key="1">
    <citation type="submission" date="2018-11" db="EMBL/GenBank/DDBJ databases">
        <authorList>
            <person name="Alioto T."/>
            <person name="Alioto T."/>
        </authorList>
    </citation>
    <scope>NUCLEOTIDE SEQUENCE</scope>
</reference>
<dbReference type="PROSITE" id="PS50262">
    <property type="entry name" value="G_PROTEIN_RECEP_F1_2"/>
    <property type="match status" value="1"/>
</dbReference>
<keyword evidence="2 5" id="KW-0812">Transmembrane</keyword>
<dbReference type="PRINTS" id="PR00237">
    <property type="entry name" value="GPCRRHODOPSN"/>
</dbReference>
<proteinExistence type="inferred from homology"/>
<evidence type="ECO:0000256" key="2">
    <source>
        <dbReference type="ARBA" id="ARBA00022692"/>
    </source>
</evidence>
<dbReference type="AlphaFoldDB" id="A0A8B6DGK1"/>
<keyword evidence="3 6" id="KW-1133">Transmembrane helix</keyword>
<dbReference type="PANTHER" id="PTHR46641">
    <property type="entry name" value="FMRFAMIDE RECEPTOR-RELATED"/>
    <property type="match status" value="1"/>
</dbReference>
<evidence type="ECO:0000259" key="7">
    <source>
        <dbReference type="PROSITE" id="PS50262"/>
    </source>
</evidence>
<dbReference type="EMBL" id="UYJE01003506">
    <property type="protein sequence ID" value="VDI19876.1"/>
    <property type="molecule type" value="Genomic_DNA"/>
</dbReference>
<dbReference type="Gene3D" id="1.20.1070.10">
    <property type="entry name" value="Rhodopsin 7-helix transmembrane proteins"/>
    <property type="match status" value="1"/>
</dbReference>
<dbReference type="SUPFAM" id="SSF81321">
    <property type="entry name" value="Family A G protein-coupled receptor-like"/>
    <property type="match status" value="1"/>
</dbReference>
<evidence type="ECO:0000313" key="9">
    <source>
        <dbReference type="EMBL" id="VDI19877.1"/>
    </source>
</evidence>
<comment type="caution">
    <text evidence="8">The sequence shown here is derived from an EMBL/GenBank/DDBJ whole genome shotgun (WGS) entry which is preliminary data.</text>
</comment>
<dbReference type="PANTHER" id="PTHR46641:SF25">
    <property type="entry name" value="CNMAMIDE RECEPTOR-RELATED"/>
    <property type="match status" value="1"/>
</dbReference>
<evidence type="ECO:0000256" key="6">
    <source>
        <dbReference type="SAM" id="Phobius"/>
    </source>
</evidence>
<feature type="transmembrane region" description="Helical" evidence="6">
    <location>
        <begin position="167"/>
        <end position="187"/>
    </location>
</feature>
<evidence type="ECO:0000256" key="1">
    <source>
        <dbReference type="ARBA" id="ARBA00004370"/>
    </source>
</evidence>
<keyword evidence="5" id="KW-0297">G-protein coupled receptor</keyword>
<feature type="transmembrane region" description="Helical" evidence="6">
    <location>
        <begin position="48"/>
        <end position="71"/>
    </location>
</feature>
<dbReference type="Pfam" id="PF00001">
    <property type="entry name" value="7tm_1"/>
    <property type="match status" value="1"/>
</dbReference>
<comment type="subcellular location">
    <subcellularLocation>
        <location evidence="1">Membrane</location>
    </subcellularLocation>
</comment>
<dbReference type="PROSITE" id="PS00237">
    <property type="entry name" value="G_PROTEIN_RECEP_F1_1"/>
    <property type="match status" value="1"/>
</dbReference>
<feature type="domain" description="G-protein coupled receptors family 1 profile" evidence="7">
    <location>
        <begin position="63"/>
        <end position="334"/>
    </location>
</feature>
<name>A0A8B6DGK1_MYTGA</name>
<evidence type="ECO:0000313" key="10">
    <source>
        <dbReference type="Proteomes" id="UP000596742"/>
    </source>
</evidence>
<keyword evidence="5" id="KW-0675">Receptor</keyword>
<keyword evidence="10" id="KW-1185">Reference proteome</keyword>
<feature type="transmembrane region" description="Helical" evidence="6">
    <location>
        <begin position="125"/>
        <end position="146"/>
    </location>
</feature>
<dbReference type="GO" id="GO:0004930">
    <property type="term" value="F:G protein-coupled receptor activity"/>
    <property type="evidence" value="ECO:0007669"/>
    <property type="project" value="UniProtKB-KW"/>
</dbReference>
<comment type="similarity">
    <text evidence="5">Belongs to the G-protein coupled receptor 1 family.</text>
</comment>
<gene>
    <name evidence="9" type="ORF">MGAL_10B064377</name>
    <name evidence="8" type="ORF">MGAL_10B090861</name>
</gene>
<dbReference type="InterPro" id="IPR000276">
    <property type="entry name" value="GPCR_Rhodpsn"/>
</dbReference>
<feature type="transmembrane region" description="Helical" evidence="6">
    <location>
        <begin position="213"/>
        <end position="237"/>
    </location>
</feature>
<dbReference type="Proteomes" id="UP000596742">
    <property type="component" value="Unassembled WGS sequence"/>
</dbReference>
<organism evidence="8 10">
    <name type="scientific">Mytilus galloprovincialis</name>
    <name type="common">Mediterranean mussel</name>
    <dbReference type="NCBI Taxonomy" id="29158"/>
    <lineage>
        <taxon>Eukaryota</taxon>
        <taxon>Metazoa</taxon>
        <taxon>Spiralia</taxon>
        <taxon>Lophotrochozoa</taxon>
        <taxon>Mollusca</taxon>
        <taxon>Bivalvia</taxon>
        <taxon>Autobranchia</taxon>
        <taxon>Pteriomorphia</taxon>
        <taxon>Mytilida</taxon>
        <taxon>Mytiloidea</taxon>
        <taxon>Mytilidae</taxon>
        <taxon>Mytilinae</taxon>
        <taxon>Mytilus</taxon>
    </lineage>
</organism>
<evidence type="ECO:0000256" key="5">
    <source>
        <dbReference type="RuleBase" id="RU000688"/>
    </source>
</evidence>
<keyword evidence="4 6" id="KW-0472">Membrane</keyword>